<dbReference type="AlphaFoldDB" id="A0A3D8T4B9"/>
<feature type="compositionally biased region" description="Polar residues" evidence="1">
    <location>
        <begin position="162"/>
        <end position="172"/>
    </location>
</feature>
<feature type="compositionally biased region" description="Basic and acidic residues" evidence="1">
    <location>
        <begin position="202"/>
        <end position="223"/>
    </location>
</feature>
<dbReference type="RefSeq" id="XP_026608590.1">
    <property type="nucleotide sequence ID" value="XM_026742745.1"/>
</dbReference>
<feature type="region of interest" description="Disordered" evidence="1">
    <location>
        <begin position="24"/>
        <end position="117"/>
    </location>
</feature>
<feature type="region of interest" description="Disordered" evidence="1">
    <location>
        <begin position="143"/>
        <end position="223"/>
    </location>
</feature>
<accession>A0A3D8T4B9</accession>
<feature type="compositionally biased region" description="Polar residues" evidence="1">
    <location>
        <begin position="34"/>
        <end position="43"/>
    </location>
</feature>
<reference evidence="2 3" key="1">
    <citation type="journal article" date="2018" name="IMA Fungus">
        <title>IMA Genome-F 9: Draft genome sequence of Annulohypoxylon stygium, Aspergillus mulundensis, Berkeleyomyces basicola (syn. Thielaviopsis basicola), Ceratocystis smalleyi, two Cercospora beticola strains, Coleophoma cylindrospora, Fusarium fracticaudum, Phialophora cf. hyalina, and Morchella septimelata.</title>
        <authorList>
            <person name="Wingfield B.D."/>
            <person name="Bills G.F."/>
            <person name="Dong Y."/>
            <person name="Huang W."/>
            <person name="Nel W.J."/>
            <person name="Swalarsk-Parry B.S."/>
            <person name="Vaghefi N."/>
            <person name="Wilken P.M."/>
            <person name="An Z."/>
            <person name="de Beer Z.W."/>
            <person name="De Vos L."/>
            <person name="Chen L."/>
            <person name="Duong T.A."/>
            <person name="Gao Y."/>
            <person name="Hammerbacher A."/>
            <person name="Kikkert J.R."/>
            <person name="Li Y."/>
            <person name="Li H."/>
            <person name="Li K."/>
            <person name="Li Q."/>
            <person name="Liu X."/>
            <person name="Ma X."/>
            <person name="Naidoo K."/>
            <person name="Pethybridge S.J."/>
            <person name="Sun J."/>
            <person name="Steenkamp E.T."/>
            <person name="van der Nest M.A."/>
            <person name="van Wyk S."/>
            <person name="Wingfield M.J."/>
            <person name="Xiong C."/>
            <person name="Yue Q."/>
            <person name="Zhang X."/>
        </authorList>
    </citation>
    <scope>NUCLEOTIDE SEQUENCE [LARGE SCALE GENOMIC DNA]</scope>
    <source>
        <strain evidence="2 3">DSM 5745</strain>
    </source>
</reference>
<protein>
    <submittedName>
        <fullName evidence="2">Uncharacterized protein</fullName>
    </submittedName>
</protein>
<sequence>MELPSKVEISPHRIEYILCSPLADSISDAPRNTGVVSQPNTTSSPPPREASSLAPSKDRFRVSRRTRDQDKDKDRRGPKRAQSAREPVSSRLLVAYDRNDAERNEDKARVFHSNNAEDRDRCEFLEKLQHAAEANFTSIVNDDMSTACPRAGGTRPKDPARQTKTATNARTESSNESRYTERSETSWTTQPSPYPPPPRIQSDGRDARDRRTGTKSLVREGDRIPDGCVPEETPCIRCAKAWFSGWADNGLAWRPVICVRKRGGVRVRCVGCVRKHRNCEDIHPEVLNEWRKIQDRDPSEDVLAAHRAWKRRVMILQRCTRRRRGRGATSSSSVR</sequence>
<dbReference type="Proteomes" id="UP000256690">
    <property type="component" value="Unassembled WGS sequence"/>
</dbReference>
<evidence type="ECO:0000313" key="2">
    <source>
        <dbReference type="EMBL" id="RDW93407.1"/>
    </source>
</evidence>
<evidence type="ECO:0000256" key="1">
    <source>
        <dbReference type="SAM" id="MobiDB-lite"/>
    </source>
</evidence>
<dbReference type="GeneID" id="38111099"/>
<name>A0A3D8T4B9_9EURO</name>
<dbReference type="EMBL" id="PVWQ01000001">
    <property type="protein sequence ID" value="RDW93407.1"/>
    <property type="molecule type" value="Genomic_DNA"/>
</dbReference>
<feature type="compositionally biased region" description="Basic and acidic residues" evidence="1">
    <location>
        <begin position="97"/>
        <end position="117"/>
    </location>
</feature>
<organism evidence="2 3">
    <name type="scientific">Aspergillus mulundensis</name>
    <dbReference type="NCBI Taxonomy" id="1810919"/>
    <lineage>
        <taxon>Eukaryota</taxon>
        <taxon>Fungi</taxon>
        <taxon>Dikarya</taxon>
        <taxon>Ascomycota</taxon>
        <taxon>Pezizomycotina</taxon>
        <taxon>Eurotiomycetes</taxon>
        <taxon>Eurotiomycetidae</taxon>
        <taxon>Eurotiales</taxon>
        <taxon>Aspergillaceae</taxon>
        <taxon>Aspergillus</taxon>
        <taxon>Aspergillus subgen. Nidulantes</taxon>
    </lineage>
</organism>
<proteinExistence type="predicted"/>
<evidence type="ECO:0000313" key="3">
    <source>
        <dbReference type="Proteomes" id="UP000256690"/>
    </source>
</evidence>
<feature type="compositionally biased region" description="Basic and acidic residues" evidence="1">
    <location>
        <begin position="56"/>
        <end position="75"/>
    </location>
</feature>
<comment type="caution">
    <text evidence="2">The sequence shown here is derived from an EMBL/GenBank/DDBJ whole genome shotgun (WGS) entry which is preliminary data.</text>
</comment>
<feature type="compositionally biased region" description="Basic and acidic residues" evidence="1">
    <location>
        <begin position="173"/>
        <end position="184"/>
    </location>
</feature>
<keyword evidence="3" id="KW-1185">Reference proteome</keyword>
<gene>
    <name evidence="2" type="ORF">DSM5745_00729</name>
</gene>